<dbReference type="Proteomes" id="UP000683557">
    <property type="component" value="Chromosome"/>
</dbReference>
<accession>A0ABX8J349</accession>
<dbReference type="Pfam" id="PF02446">
    <property type="entry name" value="Glyco_hydro_77"/>
    <property type="match status" value="1"/>
</dbReference>
<protein>
    <recommendedName>
        <fullName evidence="4">4-alpha-glucanotransferase</fullName>
        <ecNumber evidence="4">2.4.1.25</ecNumber>
    </recommendedName>
    <alternativeName>
        <fullName evidence="4">Amylomaltase</fullName>
    </alternativeName>
    <alternativeName>
        <fullName evidence="4">Disproportionating enzyme</fullName>
    </alternativeName>
</protein>
<dbReference type="EC" id="2.4.1.25" evidence="4"/>
<comment type="similarity">
    <text evidence="4">Belongs to the disproportionating enzyme family.</text>
</comment>
<organism evidence="5 6">
    <name type="scientific">Geomonas oryzisoli</name>
    <dbReference type="NCBI Taxonomy" id="2847992"/>
    <lineage>
        <taxon>Bacteria</taxon>
        <taxon>Pseudomonadati</taxon>
        <taxon>Thermodesulfobacteriota</taxon>
        <taxon>Desulfuromonadia</taxon>
        <taxon>Geobacterales</taxon>
        <taxon>Geobacteraceae</taxon>
        <taxon>Geomonas</taxon>
    </lineage>
</organism>
<evidence type="ECO:0000256" key="2">
    <source>
        <dbReference type="ARBA" id="ARBA00022679"/>
    </source>
</evidence>
<dbReference type="RefSeq" id="WP_216799470.1">
    <property type="nucleotide sequence ID" value="NZ_CP076723.1"/>
</dbReference>
<dbReference type="GO" id="GO:0004134">
    <property type="term" value="F:4-alpha-glucanotransferase activity"/>
    <property type="evidence" value="ECO:0007669"/>
    <property type="project" value="UniProtKB-EC"/>
</dbReference>
<keyword evidence="2 4" id="KW-0808">Transferase</keyword>
<comment type="catalytic activity">
    <reaction evidence="4">
        <text>Transfers a segment of a (1-&gt;4)-alpha-D-glucan to a new position in an acceptor, which may be glucose or a (1-&gt;4)-alpha-D-glucan.</text>
        <dbReference type="EC" id="2.4.1.25"/>
    </reaction>
</comment>
<evidence type="ECO:0000313" key="6">
    <source>
        <dbReference type="Proteomes" id="UP000683557"/>
    </source>
</evidence>
<keyword evidence="1 4" id="KW-0328">Glycosyltransferase</keyword>
<dbReference type="NCBIfam" id="NF011080">
    <property type="entry name" value="PRK14508.1-3"/>
    <property type="match status" value="1"/>
</dbReference>
<keyword evidence="6" id="KW-1185">Reference proteome</keyword>
<keyword evidence="3 4" id="KW-0119">Carbohydrate metabolism</keyword>
<dbReference type="PANTHER" id="PTHR32438:SF5">
    <property type="entry name" value="4-ALPHA-GLUCANOTRANSFERASE DPE1, CHLOROPLASTIC_AMYLOPLASTIC"/>
    <property type="match status" value="1"/>
</dbReference>
<evidence type="ECO:0000313" key="5">
    <source>
        <dbReference type="EMBL" id="QWV92705.1"/>
    </source>
</evidence>
<dbReference type="EMBL" id="CP076723">
    <property type="protein sequence ID" value="QWV92705.1"/>
    <property type="molecule type" value="Genomic_DNA"/>
</dbReference>
<evidence type="ECO:0000256" key="1">
    <source>
        <dbReference type="ARBA" id="ARBA00022676"/>
    </source>
</evidence>
<dbReference type="InterPro" id="IPR003385">
    <property type="entry name" value="Glyco_hydro_77"/>
</dbReference>
<name>A0ABX8J349_9BACT</name>
<dbReference type="NCBIfam" id="TIGR00217">
    <property type="entry name" value="malQ"/>
    <property type="match status" value="1"/>
</dbReference>
<gene>
    <name evidence="5" type="primary">malQ</name>
    <name evidence="5" type="ORF">KP004_16180</name>
</gene>
<evidence type="ECO:0000256" key="4">
    <source>
        <dbReference type="RuleBase" id="RU361207"/>
    </source>
</evidence>
<dbReference type="PANTHER" id="PTHR32438">
    <property type="entry name" value="4-ALPHA-GLUCANOTRANSFERASE DPE1, CHLOROPLASTIC/AMYLOPLASTIC"/>
    <property type="match status" value="1"/>
</dbReference>
<sequence length="495" mass="56328">MKKRSSGILCHITSLPSPFGIGDLGPDAYRFADFLVAAKQNFWQVLPLNPTNRKYLDSPFSSISSCAGNTVLISPQLLVEDGLVTPAEAEDHPGFPDRVDYQAVSRFKRQLFGRAHARFKEQRREDGAFAGFCRGNAGWLEDHALYTALVERLDARPLHEWPAPIRSRDNGELARQREQLHEEIEREKFLQFVFCRQWHRLKSYCNDRGIRIIGDFPMFMNYDAADIWVAPELFKVDHELKPLVLAGSPPDTFSEKGQLFNCAVYDWNRLRETGFQWWLRRFRRLFELFDHVRIDHFRGLTSCWEVPAGAENAQQGSWQPVPGSEFLDAMVRQYPTFPVIAEDLGVITAEVREQMCLYGIPGMKVLVVAFQDDAAIYLPHNHSVDSVAYTGTHDTNTVQGWFDAAAPEEKERLARYLGRAPEGDACWEVIRLALMSVARTAVIQMQDLLGGGAETRMNTPGRPEGNWQWRLPPSCDLPGIAGQLADLTVRYNRAR</sequence>
<evidence type="ECO:0000256" key="3">
    <source>
        <dbReference type="ARBA" id="ARBA00023277"/>
    </source>
</evidence>
<proteinExistence type="inferred from homology"/>
<reference evidence="5 6" key="1">
    <citation type="submission" date="2021-06" db="EMBL/GenBank/DDBJ databases">
        <title>Gemonas diversity in paddy soil.</title>
        <authorList>
            <person name="Liu G."/>
        </authorList>
    </citation>
    <scope>NUCLEOTIDE SEQUENCE [LARGE SCALE GENOMIC DNA]</scope>
    <source>
        <strain evidence="5 6">RG10</strain>
    </source>
</reference>